<gene>
    <name evidence="5" type="primary">dacB</name>
    <name evidence="5" type="ordered locus">AM1_3127</name>
</gene>
<feature type="region of interest" description="Disordered" evidence="3">
    <location>
        <begin position="25"/>
        <end position="47"/>
    </location>
</feature>
<evidence type="ECO:0000256" key="1">
    <source>
        <dbReference type="ARBA" id="ARBA00006096"/>
    </source>
</evidence>
<sequence>MICPPRLACIFIALSLIISGCSNSDIQPSSSPSPEPTSSVPEPPPPLQLGLADPETVANSQIETYLSQLGAPTVSQGVWIQTQDTLLANHQGTIPLPAASITKVATSLAVLKKLGPDHRFETKIGYIGTLQNGELNGDLVIEGGADPFFVWEDAIALGNLLNQNGIRNVSGNLIVVGPFYMNYEPDPVTSGTLLQQGLDHTRWPAEAQTQYQTLPADTAKPEVAIAGNIQTAASRPDQVKPLIQHRSLPVAELLKKMNQYSNNAMSEMLAEYVGGATQVAQMAAQEAGVPSQEIQLINGSGLGVDNRISPRAACGMFQAIAHLLHLQEMTIADIFAVIGTDPGVHNERPLPQKFVMKSGTLNRVSSIAGALPTKNQGVIWFAVINGEGNVDQFRAQQETLLQNLMQSWGTTNKTFDLITANPTRQNLTTTSKIVLSN</sequence>
<comment type="similarity">
    <text evidence="1">Belongs to the peptidase S13 family.</text>
</comment>
<reference evidence="5 6" key="1">
    <citation type="journal article" date="2008" name="Proc. Natl. Acad. Sci. U.S.A.">
        <title>Niche adaptation and genome expansion in the chlorophyll d-producing cyanobacterium Acaryochloris marina.</title>
        <authorList>
            <person name="Swingley W.D."/>
            <person name="Chen M."/>
            <person name="Cheung P.C."/>
            <person name="Conrad A.L."/>
            <person name="Dejesa L.C."/>
            <person name="Hao J."/>
            <person name="Honchak B.M."/>
            <person name="Karbach L.E."/>
            <person name="Kurdoglu A."/>
            <person name="Lahiri S."/>
            <person name="Mastrian S.D."/>
            <person name="Miyashita H."/>
            <person name="Page L."/>
            <person name="Ramakrishna P."/>
            <person name="Satoh S."/>
            <person name="Sattley W.M."/>
            <person name="Shimada Y."/>
            <person name="Taylor H.L."/>
            <person name="Tomo T."/>
            <person name="Tsuchiya T."/>
            <person name="Wang Z.T."/>
            <person name="Raymond J."/>
            <person name="Mimuro M."/>
            <person name="Blankenship R.E."/>
            <person name="Touchman J.W."/>
        </authorList>
    </citation>
    <scope>NUCLEOTIDE SEQUENCE [LARGE SCALE GENOMIC DNA]</scope>
    <source>
        <strain evidence="6">MBIC 11017</strain>
    </source>
</reference>
<dbReference type="PANTHER" id="PTHR30023">
    <property type="entry name" value="D-ALANYL-D-ALANINE CARBOXYPEPTIDASE"/>
    <property type="match status" value="1"/>
</dbReference>
<accession>B0CEL8</accession>
<dbReference type="eggNOG" id="COG2027">
    <property type="taxonomic scope" value="Bacteria"/>
</dbReference>
<protein>
    <submittedName>
        <fullName evidence="5">D-alanyl-D-alanine carboxypeptidase</fullName>
    </submittedName>
</protein>
<evidence type="ECO:0000256" key="2">
    <source>
        <dbReference type="ARBA" id="ARBA00022801"/>
    </source>
</evidence>
<keyword evidence="5" id="KW-0645">Protease</keyword>
<evidence type="ECO:0000256" key="4">
    <source>
        <dbReference type="SAM" id="SignalP"/>
    </source>
</evidence>
<evidence type="ECO:0000256" key="3">
    <source>
        <dbReference type="SAM" id="MobiDB-lite"/>
    </source>
</evidence>
<dbReference type="InterPro" id="IPR000667">
    <property type="entry name" value="Peptidase_S13"/>
</dbReference>
<organism evidence="5 6">
    <name type="scientific">Acaryochloris marina (strain MBIC 11017)</name>
    <dbReference type="NCBI Taxonomy" id="329726"/>
    <lineage>
        <taxon>Bacteria</taxon>
        <taxon>Bacillati</taxon>
        <taxon>Cyanobacteriota</taxon>
        <taxon>Cyanophyceae</taxon>
        <taxon>Acaryochloridales</taxon>
        <taxon>Acaryochloridaceae</taxon>
        <taxon>Acaryochloris</taxon>
    </lineage>
</organism>
<keyword evidence="4" id="KW-0732">Signal</keyword>
<dbReference type="GO" id="GO:0006508">
    <property type="term" value="P:proteolysis"/>
    <property type="evidence" value="ECO:0007669"/>
    <property type="project" value="InterPro"/>
</dbReference>
<evidence type="ECO:0000313" key="5">
    <source>
        <dbReference type="EMBL" id="ABW28123.1"/>
    </source>
</evidence>
<dbReference type="AlphaFoldDB" id="B0CEL8"/>
<dbReference type="GO" id="GO:0004185">
    <property type="term" value="F:serine-type carboxypeptidase activity"/>
    <property type="evidence" value="ECO:0007669"/>
    <property type="project" value="InterPro"/>
</dbReference>
<keyword evidence="6" id="KW-1185">Reference proteome</keyword>
<dbReference type="KEGG" id="amr:AM1_3127"/>
<dbReference type="PANTHER" id="PTHR30023:SF0">
    <property type="entry name" value="PENICILLIN-SENSITIVE CARBOXYPEPTIDASE A"/>
    <property type="match status" value="1"/>
</dbReference>
<dbReference type="EMBL" id="CP000828">
    <property type="protein sequence ID" value="ABW28123.1"/>
    <property type="molecule type" value="Genomic_DNA"/>
</dbReference>
<keyword evidence="5" id="KW-0121">Carboxypeptidase</keyword>
<feature type="chain" id="PRO_5002748653" evidence="4">
    <location>
        <begin position="25"/>
        <end position="437"/>
    </location>
</feature>
<feature type="signal peptide" evidence="4">
    <location>
        <begin position="1"/>
        <end position="24"/>
    </location>
</feature>
<proteinExistence type="inferred from homology"/>
<dbReference type="RefSeq" id="WP_012163551.1">
    <property type="nucleotide sequence ID" value="NC_009925.1"/>
</dbReference>
<dbReference type="HOGENOM" id="CLU_047821_0_0_3"/>
<name>B0CEL8_ACAM1</name>
<dbReference type="InterPro" id="IPR012338">
    <property type="entry name" value="Beta-lactam/transpept-like"/>
</dbReference>
<dbReference type="STRING" id="329726.AM1_3127"/>
<dbReference type="GO" id="GO:0000270">
    <property type="term" value="P:peptidoglycan metabolic process"/>
    <property type="evidence" value="ECO:0007669"/>
    <property type="project" value="TreeGrafter"/>
</dbReference>
<keyword evidence="2" id="KW-0378">Hydrolase</keyword>
<dbReference type="OrthoDB" id="9802627at2"/>
<dbReference type="Proteomes" id="UP000000268">
    <property type="component" value="Chromosome"/>
</dbReference>
<dbReference type="PROSITE" id="PS51257">
    <property type="entry name" value="PROKAR_LIPOPROTEIN"/>
    <property type="match status" value="1"/>
</dbReference>
<feature type="compositionally biased region" description="Pro residues" evidence="3">
    <location>
        <begin position="31"/>
        <end position="47"/>
    </location>
</feature>
<dbReference type="Pfam" id="PF02113">
    <property type="entry name" value="Peptidase_S13"/>
    <property type="match status" value="2"/>
</dbReference>
<dbReference type="Gene3D" id="3.40.710.10">
    <property type="entry name" value="DD-peptidase/beta-lactamase superfamily"/>
    <property type="match status" value="2"/>
</dbReference>
<dbReference type="SUPFAM" id="SSF56601">
    <property type="entry name" value="beta-lactamase/transpeptidase-like"/>
    <property type="match status" value="1"/>
</dbReference>
<evidence type="ECO:0000313" key="6">
    <source>
        <dbReference type="Proteomes" id="UP000000268"/>
    </source>
</evidence>
<dbReference type="PRINTS" id="PR00922">
    <property type="entry name" value="DADACBPTASE3"/>
</dbReference>